<protein>
    <submittedName>
        <fullName evidence="2">Uncharacterized protein</fullName>
    </submittedName>
</protein>
<dbReference type="AlphaFoldDB" id="A0A0F9LW64"/>
<evidence type="ECO:0000313" key="2">
    <source>
        <dbReference type="EMBL" id="KKM61297.1"/>
    </source>
</evidence>
<keyword evidence="1" id="KW-0472">Membrane</keyword>
<evidence type="ECO:0000256" key="1">
    <source>
        <dbReference type="SAM" id="Phobius"/>
    </source>
</evidence>
<dbReference type="EMBL" id="LAZR01011510">
    <property type="protein sequence ID" value="KKM61297.1"/>
    <property type="molecule type" value="Genomic_DNA"/>
</dbReference>
<gene>
    <name evidence="2" type="ORF">LCGC14_1533220</name>
</gene>
<feature type="transmembrane region" description="Helical" evidence="1">
    <location>
        <begin position="46"/>
        <end position="68"/>
    </location>
</feature>
<keyword evidence="1" id="KW-0812">Transmembrane</keyword>
<name>A0A0F9LW64_9ZZZZ</name>
<sequence length="69" mass="8001">MKWHRRKKLERFPHDGIERRISTETSHRLMRAMLDQNRVAVAKPRWPIVVVVGAVAVFVVVGILVGVMR</sequence>
<reference evidence="2" key="1">
    <citation type="journal article" date="2015" name="Nature">
        <title>Complex archaea that bridge the gap between prokaryotes and eukaryotes.</title>
        <authorList>
            <person name="Spang A."/>
            <person name="Saw J.H."/>
            <person name="Jorgensen S.L."/>
            <person name="Zaremba-Niedzwiedzka K."/>
            <person name="Martijn J."/>
            <person name="Lind A.E."/>
            <person name="van Eijk R."/>
            <person name="Schleper C."/>
            <person name="Guy L."/>
            <person name="Ettema T.J."/>
        </authorList>
    </citation>
    <scope>NUCLEOTIDE SEQUENCE</scope>
</reference>
<keyword evidence="1" id="KW-1133">Transmembrane helix</keyword>
<comment type="caution">
    <text evidence="2">The sequence shown here is derived from an EMBL/GenBank/DDBJ whole genome shotgun (WGS) entry which is preliminary data.</text>
</comment>
<organism evidence="2">
    <name type="scientific">marine sediment metagenome</name>
    <dbReference type="NCBI Taxonomy" id="412755"/>
    <lineage>
        <taxon>unclassified sequences</taxon>
        <taxon>metagenomes</taxon>
        <taxon>ecological metagenomes</taxon>
    </lineage>
</organism>
<proteinExistence type="predicted"/>
<accession>A0A0F9LW64</accession>